<accession>A0ABT0JZH0</accession>
<dbReference type="SUPFAM" id="SSF47413">
    <property type="entry name" value="lambda repressor-like DNA-binding domains"/>
    <property type="match status" value="1"/>
</dbReference>
<dbReference type="PROSITE" id="PS50943">
    <property type="entry name" value="HTH_CROC1"/>
    <property type="match status" value="1"/>
</dbReference>
<evidence type="ECO:0000313" key="4">
    <source>
        <dbReference type="Proteomes" id="UP001201873"/>
    </source>
</evidence>
<proteinExistence type="predicted"/>
<dbReference type="InterPro" id="IPR010982">
    <property type="entry name" value="Lambda_DNA-bd_dom_sf"/>
</dbReference>
<name>A0ABT0JZH0_9ACTN</name>
<dbReference type="CDD" id="cd00093">
    <property type="entry name" value="HTH_XRE"/>
    <property type="match status" value="1"/>
</dbReference>
<dbReference type="InterPro" id="IPR001387">
    <property type="entry name" value="Cro/C1-type_HTH"/>
</dbReference>
<feature type="region of interest" description="Disordered" evidence="1">
    <location>
        <begin position="162"/>
        <end position="211"/>
    </location>
</feature>
<evidence type="ECO:0000313" key="3">
    <source>
        <dbReference type="EMBL" id="MCK9876850.1"/>
    </source>
</evidence>
<dbReference type="Pfam" id="PF01381">
    <property type="entry name" value="HTH_3"/>
    <property type="match status" value="1"/>
</dbReference>
<gene>
    <name evidence="3" type="ORF">MXD59_13845</name>
</gene>
<comment type="caution">
    <text evidence="3">The sequence shown here is derived from an EMBL/GenBank/DDBJ whole genome shotgun (WGS) entry which is preliminary data.</text>
</comment>
<protein>
    <submittedName>
        <fullName evidence="3">Helix-turn-helix domain-containing protein</fullName>
    </submittedName>
</protein>
<dbReference type="Gene3D" id="1.10.260.40">
    <property type="entry name" value="lambda repressor-like DNA-binding domains"/>
    <property type="match status" value="1"/>
</dbReference>
<sequence>MRELRQQRAWSQAELARAAGMTQSAVARFEAGGTVPTLPDNHRDRGGTRLVGRAIVDEAVTGRTGLIVIPDATKAPQPIEQTRRCLLSHGLLHQPVKLDTSPGIRPRLRLVAVLPRQLVRELLIQLRLVFGSETARGRLCVAGGTGVGEGAIPVDRAQRFSEASGVPPSAGRSDLVAGSGFDGSAEPTVGSAAGAAASRPESATRSGSAPLDAWDTVILQITGTAGNDPTATRSPQ</sequence>
<evidence type="ECO:0000256" key="1">
    <source>
        <dbReference type="SAM" id="MobiDB-lite"/>
    </source>
</evidence>
<keyword evidence="4" id="KW-1185">Reference proteome</keyword>
<dbReference type="EMBL" id="JALKFT010000012">
    <property type="protein sequence ID" value="MCK9876850.1"/>
    <property type="molecule type" value="Genomic_DNA"/>
</dbReference>
<evidence type="ECO:0000259" key="2">
    <source>
        <dbReference type="PROSITE" id="PS50943"/>
    </source>
</evidence>
<organism evidence="3 4">
    <name type="scientific">Frankia umida</name>
    <dbReference type="NCBI Taxonomy" id="573489"/>
    <lineage>
        <taxon>Bacteria</taxon>
        <taxon>Bacillati</taxon>
        <taxon>Actinomycetota</taxon>
        <taxon>Actinomycetes</taxon>
        <taxon>Frankiales</taxon>
        <taxon>Frankiaceae</taxon>
        <taxon>Frankia</taxon>
    </lineage>
</organism>
<reference evidence="3 4" key="1">
    <citation type="submission" date="2022-04" db="EMBL/GenBank/DDBJ databases">
        <title>Genome diversity in the genus Frankia.</title>
        <authorList>
            <person name="Carlos-Shanley C."/>
            <person name="Hahn D."/>
        </authorList>
    </citation>
    <scope>NUCLEOTIDE SEQUENCE [LARGE SCALE GENOMIC DNA]</scope>
    <source>
        <strain evidence="3 4">Ag45/Mut15</strain>
    </source>
</reference>
<dbReference type="Proteomes" id="UP001201873">
    <property type="component" value="Unassembled WGS sequence"/>
</dbReference>
<feature type="domain" description="HTH cro/C1-type" evidence="2">
    <location>
        <begin position="1"/>
        <end position="38"/>
    </location>
</feature>